<dbReference type="Gene3D" id="1.20.1250.20">
    <property type="entry name" value="MFS general substrate transporter like domains"/>
    <property type="match status" value="1"/>
</dbReference>
<keyword evidence="4" id="KW-0472">Membrane</keyword>
<dbReference type="STRING" id="2045.KR76_08950"/>
<keyword evidence="3" id="KW-1133">Transmembrane helix</keyword>
<dbReference type="Proteomes" id="UP000030300">
    <property type="component" value="Chromosome"/>
</dbReference>
<dbReference type="AlphaFoldDB" id="A0A0C5XGH9"/>
<evidence type="ECO:0000256" key="2">
    <source>
        <dbReference type="ARBA" id="ARBA00022692"/>
    </source>
</evidence>
<dbReference type="KEGG" id="psim:KR76_08950"/>
<dbReference type="RefSeq" id="WP_052138392.1">
    <property type="nucleotide sequence ID" value="NZ_BJMC01000008.1"/>
</dbReference>
<evidence type="ECO:0000256" key="4">
    <source>
        <dbReference type="ARBA" id="ARBA00023136"/>
    </source>
</evidence>
<organism evidence="5 6">
    <name type="scientific">Nocardioides simplex</name>
    <name type="common">Arthrobacter simplex</name>
    <dbReference type="NCBI Taxonomy" id="2045"/>
    <lineage>
        <taxon>Bacteria</taxon>
        <taxon>Bacillati</taxon>
        <taxon>Actinomycetota</taxon>
        <taxon>Actinomycetes</taxon>
        <taxon>Propionibacteriales</taxon>
        <taxon>Nocardioidaceae</taxon>
        <taxon>Pimelobacter</taxon>
    </lineage>
</organism>
<dbReference type="PROSITE" id="PS50850">
    <property type="entry name" value="MFS"/>
    <property type="match status" value="1"/>
</dbReference>
<dbReference type="PANTHER" id="PTHR42910">
    <property type="entry name" value="TRANSPORTER SCO4007-RELATED"/>
    <property type="match status" value="1"/>
</dbReference>
<dbReference type="PANTHER" id="PTHR42910:SF1">
    <property type="entry name" value="MAJOR FACILITATOR SUPERFAMILY (MFS) PROFILE DOMAIN-CONTAINING PROTEIN"/>
    <property type="match status" value="1"/>
</dbReference>
<dbReference type="InterPro" id="IPR036259">
    <property type="entry name" value="MFS_trans_sf"/>
</dbReference>
<evidence type="ECO:0000313" key="5">
    <source>
        <dbReference type="EMBL" id="AJR18271.1"/>
    </source>
</evidence>
<dbReference type="OrthoDB" id="9815356at2"/>
<comment type="subcellular location">
    <subcellularLocation>
        <location evidence="1">Cell membrane</location>
        <topology evidence="1">Multi-pass membrane protein</topology>
    </subcellularLocation>
</comment>
<dbReference type="EMBL" id="CP009896">
    <property type="protein sequence ID" value="AJR18271.1"/>
    <property type="molecule type" value="Genomic_DNA"/>
</dbReference>
<evidence type="ECO:0000313" key="6">
    <source>
        <dbReference type="Proteomes" id="UP000030300"/>
    </source>
</evidence>
<dbReference type="InterPro" id="IPR011701">
    <property type="entry name" value="MFS"/>
</dbReference>
<proteinExistence type="predicted"/>
<dbReference type="GO" id="GO:0005886">
    <property type="term" value="C:plasma membrane"/>
    <property type="evidence" value="ECO:0007669"/>
    <property type="project" value="UniProtKB-SubCell"/>
</dbReference>
<keyword evidence="6" id="KW-1185">Reference proteome</keyword>
<evidence type="ECO:0000256" key="1">
    <source>
        <dbReference type="ARBA" id="ARBA00004651"/>
    </source>
</evidence>
<dbReference type="InterPro" id="IPR020846">
    <property type="entry name" value="MFS_dom"/>
</dbReference>
<dbReference type="CDD" id="cd17324">
    <property type="entry name" value="MFS_NepI_like"/>
    <property type="match status" value="1"/>
</dbReference>
<evidence type="ECO:0000256" key="3">
    <source>
        <dbReference type="ARBA" id="ARBA00022989"/>
    </source>
</evidence>
<gene>
    <name evidence="5" type="ORF">KR76_08950</name>
</gene>
<dbReference type="SUPFAM" id="SSF103473">
    <property type="entry name" value="MFS general substrate transporter"/>
    <property type="match status" value="1"/>
</dbReference>
<accession>A0A0C5XGH9</accession>
<protein>
    <submittedName>
        <fullName evidence="5">MFS permease protein</fullName>
    </submittedName>
</protein>
<reference evidence="5 6" key="1">
    <citation type="journal article" date="2015" name="Genome Announc.">
        <title>Complete Genome Sequence of Steroid-Transforming Nocardioides simplex VKM Ac-2033D.</title>
        <authorList>
            <person name="Shtratnikova V.Y."/>
            <person name="Schelkunov M.I."/>
            <person name="Pekov Y.A."/>
            <person name="Fokina V.V."/>
            <person name="Logacheva M.D."/>
            <person name="Sokolov S.L."/>
            <person name="Bragin E.Y."/>
            <person name="Ashapkin V.V."/>
            <person name="Donova M.V."/>
        </authorList>
    </citation>
    <scope>NUCLEOTIDE SEQUENCE [LARGE SCALE GENOMIC DNA]</scope>
    <source>
        <strain evidence="5 6">VKM Ac-2033D</strain>
    </source>
</reference>
<sequence>MDDHPRARTLLLAAVCAVAVATIYAAQPVLVTMGADLGIDDGTLGWIVAAGQLGYLVGLVTLVPLGDLADRRRLLAGHLLLTGTASALVAVAGSAGVVLAGLATTGLFAVVVQTAVAYAADLTPAAERGRAIGVVTSGVVLGILGVRMVAGVLADAAGWRSVYAVLALASVVLAVLVLVVLPRDRRSARTSYRAVVGGFGMLLRDRLFLSRGLVAFFLFASFGTLWSGLALPLADRPWHLGATQVGLFGLAGLAGALGAARTGRWADAGRGRSTTTTALVLLVVSWLAIAQASWSLWVLGAGVVLLDFAVQAVHVDNQHRLTRAHPERASSVIGGYMVFYSLGSALGAATTAAAYAAGGWAASSVLGAVLAVGALGAATLL</sequence>
<keyword evidence="2" id="KW-0812">Transmembrane</keyword>
<dbReference type="Pfam" id="PF07690">
    <property type="entry name" value="MFS_1"/>
    <property type="match status" value="1"/>
</dbReference>
<dbReference type="GeneID" id="96609033"/>
<dbReference type="GO" id="GO:0022857">
    <property type="term" value="F:transmembrane transporter activity"/>
    <property type="evidence" value="ECO:0007669"/>
    <property type="project" value="InterPro"/>
</dbReference>
<dbReference type="HOGENOM" id="CLU_001265_23_0_11"/>
<name>A0A0C5XGH9_NOCSI</name>